<keyword evidence="2" id="KW-0238">DNA-binding</keyword>
<dbReference type="SUPFAM" id="SSF47729">
    <property type="entry name" value="IHF-like DNA-binding proteins"/>
    <property type="match status" value="1"/>
</dbReference>
<dbReference type="CDD" id="cd13836">
    <property type="entry name" value="IHF_B"/>
    <property type="match status" value="1"/>
</dbReference>
<dbReference type="Pfam" id="PF00216">
    <property type="entry name" value="Bac_DNA_binding"/>
    <property type="match status" value="1"/>
</dbReference>
<evidence type="ECO:0000313" key="4">
    <source>
        <dbReference type="EMBL" id="OOS26283.1"/>
    </source>
</evidence>
<protein>
    <submittedName>
        <fullName evidence="4">Integration host factor subunit beta</fullName>
    </submittedName>
</protein>
<dbReference type="PANTHER" id="PTHR33175">
    <property type="entry name" value="DNA-BINDING PROTEIN HU"/>
    <property type="match status" value="1"/>
</dbReference>
<organism evidence="4 5">
    <name type="scientific">Moraxella pluranimalium</name>
    <dbReference type="NCBI Taxonomy" id="470453"/>
    <lineage>
        <taxon>Bacteria</taxon>
        <taxon>Pseudomonadati</taxon>
        <taxon>Pseudomonadota</taxon>
        <taxon>Gammaproteobacteria</taxon>
        <taxon>Moraxellales</taxon>
        <taxon>Moraxellaceae</taxon>
        <taxon>Moraxella</taxon>
    </lineage>
</organism>
<dbReference type="InterPro" id="IPR000119">
    <property type="entry name" value="Hist_DNA-bd"/>
</dbReference>
<evidence type="ECO:0000256" key="3">
    <source>
        <dbReference type="RuleBase" id="RU003939"/>
    </source>
</evidence>
<dbReference type="Gene3D" id="4.10.520.10">
    <property type="entry name" value="IHF-like DNA-binding proteins"/>
    <property type="match status" value="1"/>
</dbReference>
<evidence type="ECO:0000256" key="2">
    <source>
        <dbReference type="ARBA" id="ARBA00023125"/>
    </source>
</evidence>
<gene>
    <name evidence="4" type="ORF">B0680_00410</name>
</gene>
<evidence type="ECO:0000256" key="1">
    <source>
        <dbReference type="ARBA" id="ARBA00010529"/>
    </source>
</evidence>
<dbReference type="AlphaFoldDB" id="A0A1T0CVB4"/>
<keyword evidence="5" id="KW-1185">Reference proteome</keyword>
<dbReference type="SMART" id="SM00411">
    <property type="entry name" value="BHL"/>
    <property type="match status" value="1"/>
</dbReference>
<dbReference type="EMBL" id="MUYU01000002">
    <property type="protein sequence ID" value="OOS26283.1"/>
    <property type="molecule type" value="Genomic_DNA"/>
</dbReference>
<dbReference type="OrthoDB" id="9804203at2"/>
<accession>A0A1T0CVB4</accession>
<evidence type="ECO:0000313" key="5">
    <source>
        <dbReference type="Proteomes" id="UP000189800"/>
    </source>
</evidence>
<dbReference type="Proteomes" id="UP000189800">
    <property type="component" value="Unassembled WGS sequence"/>
</dbReference>
<dbReference type="PRINTS" id="PR01727">
    <property type="entry name" value="DNABINDINGHU"/>
</dbReference>
<dbReference type="RefSeq" id="WP_078253080.1">
    <property type="nucleotide sequence ID" value="NZ_MUYU01000002.1"/>
</dbReference>
<dbReference type="PROSITE" id="PS00045">
    <property type="entry name" value="HISTONE_LIKE"/>
    <property type="match status" value="1"/>
</dbReference>
<dbReference type="InterPro" id="IPR010992">
    <property type="entry name" value="IHF-like_DNA-bd_dom_sf"/>
</dbReference>
<name>A0A1T0CVB4_9GAMM</name>
<dbReference type="GO" id="GO:0030527">
    <property type="term" value="F:structural constituent of chromatin"/>
    <property type="evidence" value="ECO:0007669"/>
    <property type="project" value="InterPro"/>
</dbReference>
<dbReference type="InterPro" id="IPR020816">
    <property type="entry name" value="Histone-like_DNA-bd_CS"/>
</dbReference>
<reference evidence="4 5" key="1">
    <citation type="submission" date="2017-02" db="EMBL/GenBank/DDBJ databases">
        <title>Draft genome sequence of Moraxella pluranimalium CCUG 54913T type strain.</title>
        <authorList>
            <person name="Salva-Serra F."/>
            <person name="Engstrom-Jakobsson H."/>
            <person name="Thorell K."/>
            <person name="Jaen-Luchoro D."/>
            <person name="Gonzales-Siles L."/>
            <person name="Karlsson R."/>
            <person name="Yazdan S."/>
            <person name="Boulund F."/>
            <person name="Johnning A."/>
            <person name="Engstrand L."/>
            <person name="Kristiansson E."/>
            <person name="Moore E."/>
        </authorList>
    </citation>
    <scope>NUCLEOTIDE SEQUENCE [LARGE SCALE GENOMIC DNA]</scope>
    <source>
        <strain evidence="4 5">CCUG 54913</strain>
    </source>
</reference>
<proteinExistence type="inferred from homology"/>
<comment type="similarity">
    <text evidence="1 3">Belongs to the bacterial histone-like protein family.</text>
</comment>
<dbReference type="GO" id="GO:0003677">
    <property type="term" value="F:DNA binding"/>
    <property type="evidence" value="ECO:0007669"/>
    <property type="project" value="UniProtKB-KW"/>
</dbReference>
<dbReference type="PANTHER" id="PTHR33175:SF5">
    <property type="entry name" value="INTEGRATION HOST FACTOR SUBUNIT BETA"/>
    <property type="match status" value="1"/>
</dbReference>
<dbReference type="STRING" id="470453.B0680_00410"/>
<dbReference type="GO" id="GO:0005829">
    <property type="term" value="C:cytosol"/>
    <property type="evidence" value="ECO:0007669"/>
    <property type="project" value="TreeGrafter"/>
</dbReference>
<sequence length="101" mass="11077">MQAQAVINKSDLISNLAANADGLEEHIVDEAVRLILAMMVDELVHDGRIEIRGFGSFCLHHREAREARNPRTGEKVSVGAKAVPFFKPGKALRESVNAIND</sequence>
<comment type="caution">
    <text evidence="4">The sequence shown here is derived from an EMBL/GenBank/DDBJ whole genome shotgun (WGS) entry which is preliminary data.</text>
</comment>